<organism evidence="1 2">
    <name type="scientific">Caballeronia mineralivorans PML1(12)</name>
    <dbReference type="NCBI Taxonomy" id="908627"/>
    <lineage>
        <taxon>Bacteria</taxon>
        <taxon>Pseudomonadati</taxon>
        <taxon>Pseudomonadota</taxon>
        <taxon>Betaproteobacteria</taxon>
        <taxon>Burkholderiales</taxon>
        <taxon>Burkholderiaceae</taxon>
        <taxon>Caballeronia</taxon>
    </lineage>
</organism>
<protein>
    <submittedName>
        <fullName evidence="1">Uncharacterized protein</fullName>
    </submittedName>
</protein>
<dbReference type="PATRIC" id="fig|908627.4.peg.8524"/>
<dbReference type="OrthoDB" id="9134671at2"/>
<comment type="caution">
    <text evidence="1">The sequence shown here is derived from an EMBL/GenBank/DDBJ whole genome shotgun (WGS) entry which is preliminary data.</text>
</comment>
<dbReference type="AlphaFoldDB" id="A0A0J1CKZ9"/>
<dbReference type="EMBL" id="AEJF01000230">
    <property type="protein sequence ID" value="KLU21071.1"/>
    <property type="molecule type" value="Genomic_DNA"/>
</dbReference>
<dbReference type="Proteomes" id="UP000035963">
    <property type="component" value="Unassembled WGS sequence"/>
</dbReference>
<reference evidence="1 2" key="1">
    <citation type="journal article" date="2015" name="Genome Announc.">
        <title>Draft Genome Sequence of Burkholderia sp. Strain PML1(12), an Ectomycorrhizosphere-Inhabiting Bacterium with Effective Mineral-Weathering Ability.</title>
        <authorList>
            <person name="Uroz S."/>
            <person name="Oger P."/>
        </authorList>
    </citation>
    <scope>NUCLEOTIDE SEQUENCE [LARGE SCALE GENOMIC DNA]</scope>
    <source>
        <strain evidence="2">PML1(12)</strain>
    </source>
</reference>
<proteinExistence type="predicted"/>
<dbReference type="RefSeq" id="WP_047897383.1">
    <property type="nucleotide sequence ID" value="NZ_AEJF01000230.1"/>
</dbReference>
<accession>A0A0J1CKZ9</accession>
<keyword evidence="2" id="KW-1185">Reference proteome</keyword>
<sequence length="101" mass="11882">MRLKIEDFDPVSNGDLREFWKMNRDPNLTRLILEAVRYRRVIYRALDEAQRIEDGLREKHNGKIVGASGSLVMRLRDEQTRLRSQGGYVIKLTTDDQYSRA</sequence>
<name>A0A0J1CKZ9_9BURK</name>
<evidence type="ECO:0000313" key="2">
    <source>
        <dbReference type="Proteomes" id="UP000035963"/>
    </source>
</evidence>
<evidence type="ECO:0000313" key="1">
    <source>
        <dbReference type="EMBL" id="KLU21071.1"/>
    </source>
</evidence>
<gene>
    <name evidence="1" type="ORF">EOS_38040</name>
</gene>